<evidence type="ECO:0000256" key="2">
    <source>
        <dbReference type="ARBA" id="ARBA00022980"/>
    </source>
</evidence>
<gene>
    <name evidence="5" type="primary">rplD</name>
    <name evidence="7" type="ORF">A3D78_03460</name>
</gene>
<evidence type="ECO:0000256" key="6">
    <source>
        <dbReference type="SAM" id="MobiDB-lite"/>
    </source>
</evidence>
<evidence type="ECO:0000256" key="5">
    <source>
        <dbReference type="HAMAP-Rule" id="MF_01328"/>
    </source>
</evidence>
<feature type="compositionally biased region" description="Basic and acidic residues" evidence="6">
    <location>
        <begin position="245"/>
        <end position="264"/>
    </location>
</feature>
<dbReference type="Pfam" id="PF00573">
    <property type="entry name" value="Ribosomal_L4"/>
    <property type="match status" value="1"/>
</dbReference>
<evidence type="ECO:0000256" key="1">
    <source>
        <dbReference type="ARBA" id="ARBA00010528"/>
    </source>
</evidence>
<dbReference type="NCBIfam" id="TIGR03953">
    <property type="entry name" value="rplD_bact"/>
    <property type="match status" value="1"/>
</dbReference>
<dbReference type="PANTHER" id="PTHR10746:SF6">
    <property type="entry name" value="LARGE RIBOSOMAL SUBUNIT PROTEIN UL4M"/>
    <property type="match status" value="1"/>
</dbReference>
<dbReference type="GO" id="GO:0019843">
    <property type="term" value="F:rRNA binding"/>
    <property type="evidence" value="ECO:0007669"/>
    <property type="project" value="UniProtKB-UniRule"/>
</dbReference>
<protein>
    <recommendedName>
        <fullName evidence="4 5">Large ribosomal subunit protein uL4</fullName>
    </recommendedName>
</protein>
<keyword evidence="5" id="KW-0694">RNA-binding</keyword>
<dbReference type="GO" id="GO:0005840">
    <property type="term" value="C:ribosome"/>
    <property type="evidence" value="ECO:0007669"/>
    <property type="project" value="UniProtKB-KW"/>
</dbReference>
<dbReference type="AlphaFoldDB" id="A0A1F5ZV96"/>
<keyword evidence="2 5" id="KW-0689">Ribosomal protein</keyword>
<dbReference type="PANTHER" id="PTHR10746">
    <property type="entry name" value="50S RIBOSOMAL PROTEIN L4"/>
    <property type="match status" value="1"/>
</dbReference>
<dbReference type="STRING" id="1798383.A3D78_03460"/>
<keyword evidence="5" id="KW-0699">rRNA-binding</keyword>
<comment type="similarity">
    <text evidence="1 5">Belongs to the universal ribosomal protein uL4 family.</text>
</comment>
<dbReference type="SUPFAM" id="SSF52166">
    <property type="entry name" value="Ribosomal protein L4"/>
    <property type="match status" value="1"/>
</dbReference>
<dbReference type="HAMAP" id="MF_01328_B">
    <property type="entry name" value="Ribosomal_uL4_B"/>
    <property type="match status" value="1"/>
</dbReference>
<dbReference type="InterPro" id="IPR013005">
    <property type="entry name" value="Ribosomal_uL4-like"/>
</dbReference>
<evidence type="ECO:0000256" key="3">
    <source>
        <dbReference type="ARBA" id="ARBA00023274"/>
    </source>
</evidence>
<evidence type="ECO:0000313" key="7">
    <source>
        <dbReference type="EMBL" id="OGG15987.1"/>
    </source>
</evidence>
<comment type="caution">
    <text evidence="7">The sequence shown here is derived from an EMBL/GenBank/DDBJ whole genome shotgun (WGS) entry which is preliminary data.</text>
</comment>
<dbReference type="EMBL" id="MFJM01000062">
    <property type="protein sequence ID" value="OGG15987.1"/>
    <property type="molecule type" value="Genomic_DNA"/>
</dbReference>
<organism evidence="7 8">
    <name type="scientific">Candidatus Gottesmanbacteria bacterium RIFCSPHIGHO2_02_FULL_39_14</name>
    <dbReference type="NCBI Taxonomy" id="1798383"/>
    <lineage>
        <taxon>Bacteria</taxon>
        <taxon>Candidatus Gottesmaniibacteriota</taxon>
    </lineage>
</organism>
<name>A0A1F5ZV96_9BACT</name>
<accession>A0A1F5ZV96</accession>
<proteinExistence type="inferred from homology"/>
<comment type="function">
    <text evidence="5">One of the primary rRNA binding proteins, this protein initially binds near the 5'-end of the 23S rRNA. It is important during the early stages of 50S assembly. It makes multiple contacts with different domains of the 23S rRNA in the assembled 50S subunit and ribosome.</text>
</comment>
<dbReference type="GO" id="GO:0006412">
    <property type="term" value="P:translation"/>
    <property type="evidence" value="ECO:0007669"/>
    <property type="project" value="UniProtKB-UniRule"/>
</dbReference>
<reference evidence="7 8" key="1">
    <citation type="journal article" date="2016" name="Nat. Commun.">
        <title>Thousands of microbial genomes shed light on interconnected biogeochemical processes in an aquifer system.</title>
        <authorList>
            <person name="Anantharaman K."/>
            <person name="Brown C.T."/>
            <person name="Hug L.A."/>
            <person name="Sharon I."/>
            <person name="Castelle C.J."/>
            <person name="Probst A.J."/>
            <person name="Thomas B.C."/>
            <person name="Singh A."/>
            <person name="Wilkins M.J."/>
            <person name="Karaoz U."/>
            <person name="Brodie E.L."/>
            <person name="Williams K.H."/>
            <person name="Hubbard S.S."/>
            <person name="Banfield J.F."/>
        </authorList>
    </citation>
    <scope>NUCLEOTIDE SEQUENCE [LARGE SCALE GENOMIC DNA]</scope>
</reference>
<dbReference type="Gene3D" id="3.40.1370.10">
    <property type="match status" value="1"/>
</dbReference>
<dbReference type="Proteomes" id="UP000176253">
    <property type="component" value="Unassembled WGS sequence"/>
</dbReference>
<dbReference type="GO" id="GO:1990904">
    <property type="term" value="C:ribonucleoprotein complex"/>
    <property type="evidence" value="ECO:0007669"/>
    <property type="project" value="UniProtKB-KW"/>
</dbReference>
<feature type="region of interest" description="Disordered" evidence="6">
    <location>
        <begin position="243"/>
        <end position="272"/>
    </location>
</feature>
<dbReference type="InterPro" id="IPR023574">
    <property type="entry name" value="Ribosomal_uL4_dom_sf"/>
</dbReference>
<sequence length="272" mass="30627">MPSSKSVLPAGGQAKIKKSNTGKTKELKTDIYNIKGEKTGKFSLPENIFSAKVNPVLLAQSVRVYLTNQRSGTRKAKTRAEVNHSGRKIYRQKGTGRARHGSIKAPIFIGGGVAHGPKLKDYQLNLSKKMRRLALYGALTHKYQTDSIKFINHLNEFPSKTKKMVEFLENLKLLEDKKKKSSLLLVTDKIRHEVVLSGRNLPYLSITPVNQLNTYEVLRNNVLLMEKNTVDILQGKISSPTPLVEKPKTVNKELPKKSKTLKENKSKRKTKK</sequence>
<comment type="function">
    <text evidence="5">Forms part of the polypeptide exit tunnel.</text>
</comment>
<evidence type="ECO:0000313" key="8">
    <source>
        <dbReference type="Proteomes" id="UP000176253"/>
    </source>
</evidence>
<feature type="region of interest" description="Disordered" evidence="6">
    <location>
        <begin position="1"/>
        <end position="22"/>
    </location>
</feature>
<dbReference type="GO" id="GO:0003735">
    <property type="term" value="F:structural constituent of ribosome"/>
    <property type="evidence" value="ECO:0007669"/>
    <property type="project" value="InterPro"/>
</dbReference>
<dbReference type="InterPro" id="IPR002136">
    <property type="entry name" value="Ribosomal_uL4"/>
</dbReference>
<comment type="subunit">
    <text evidence="5">Part of the 50S ribosomal subunit.</text>
</comment>
<keyword evidence="3 5" id="KW-0687">Ribonucleoprotein</keyword>
<evidence type="ECO:0000256" key="4">
    <source>
        <dbReference type="ARBA" id="ARBA00035244"/>
    </source>
</evidence>